<proteinExistence type="predicted"/>
<comment type="caution">
    <text evidence="8">The sequence shown here is derived from an EMBL/GenBank/DDBJ whole genome shotgun (WGS) entry which is preliminary data.</text>
</comment>
<keyword evidence="2" id="KW-0479">Metal-binding</keyword>
<gene>
    <name evidence="8" type="ORF">HNQ59_002449</name>
</gene>
<feature type="domain" description="Fe2OG dioxygenase" evidence="7">
    <location>
        <begin position="185"/>
        <end position="294"/>
    </location>
</feature>
<dbReference type="GO" id="GO:0031418">
    <property type="term" value="F:L-ascorbic acid binding"/>
    <property type="evidence" value="ECO:0007669"/>
    <property type="project" value="UniProtKB-KW"/>
</dbReference>
<dbReference type="PANTHER" id="PTHR10869:SF246">
    <property type="entry name" value="TRANSMEMBRANE PROLYL 4-HYDROXYLASE"/>
    <property type="match status" value="1"/>
</dbReference>
<dbReference type="InterPro" id="IPR044862">
    <property type="entry name" value="Pro_4_hyd_alph_FE2OG_OXY"/>
</dbReference>
<evidence type="ECO:0000256" key="1">
    <source>
        <dbReference type="ARBA" id="ARBA00001961"/>
    </source>
</evidence>
<dbReference type="AlphaFoldDB" id="A0A840MVF1"/>
<evidence type="ECO:0000256" key="3">
    <source>
        <dbReference type="ARBA" id="ARBA00022896"/>
    </source>
</evidence>
<protein>
    <submittedName>
        <fullName evidence="8">Prolyl 4-hydroxylase</fullName>
        <ecNumber evidence="8">1.14.11.2</ecNumber>
    </submittedName>
</protein>
<dbReference type="EMBL" id="JACHHY010000014">
    <property type="protein sequence ID" value="MBB5019151.1"/>
    <property type="molecule type" value="Genomic_DNA"/>
</dbReference>
<dbReference type="EC" id="1.14.11.2" evidence="8"/>
<dbReference type="Proteomes" id="UP000575898">
    <property type="component" value="Unassembled WGS sequence"/>
</dbReference>
<organism evidence="8 9">
    <name type="scientific">Chitinivorax tropicus</name>
    <dbReference type="NCBI Taxonomy" id="714531"/>
    <lineage>
        <taxon>Bacteria</taxon>
        <taxon>Pseudomonadati</taxon>
        <taxon>Pseudomonadota</taxon>
        <taxon>Betaproteobacteria</taxon>
        <taxon>Chitinivorax</taxon>
    </lineage>
</organism>
<dbReference type="Pfam" id="PF13640">
    <property type="entry name" value="2OG-FeII_Oxy_3"/>
    <property type="match status" value="1"/>
</dbReference>
<evidence type="ECO:0000256" key="5">
    <source>
        <dbReference type="ARBA" id="ARBA00023002"/>
    </source>
</evidence>
<evidence type="ECO:0000256" key="4">
    <source>
        <dbReference type="ARBA" id="ARBA00022964"/>
    </source>
</evidence>
<evidence type="ECO:0000256" key="2">
    <source>
        <dbReference type="ARBA" id="ARBA00022723"/>
    </source>
</evidence>
<accession>A0A840MVF1</accession>
<comment type="cofactor">
    <cofactor evidence="1">
        <name>L-ascorbate</name>
        <dbReference type="ChEBI" id="CHEBI:38290"/>
    </cofactor>
</comment>
<dbReference type="PROSITE" id="PS51471">
    <property type="entry name" value="FE2OG_OXY"/>
    <property type="match status" value="1"/>
</dbReference>
<dbReference type="GO" id="GO:0004656">
    <property type="term" value="F:procollagen-proline 4-dioxygenase activity"/>
    <property type="evidence" value="ECO:0007669"/>
    <property type="project" value="UniProtKB-EC"/>
</dbReference>
<dbReference type="RefSeq" id="WP_184039510.1">
    <property type="nucleotide sequence ID" value="NZ_JACHHY010000014.1"/>
</dbReference>
<evidence type="ECO:0000313" key="8">
    <source>
        <dbReference type="EMBL" id="MBB5019151.1"/>
    </source>
</evidence>
<dbReference type="InterPro" id="IPR045054">
    <property type="entry name" value="P4HA-like"/>
</dbReference>
<evidence type="ECO:0000313" key="9">
    <source>
        <dbReference type="Proteomes" id="UP000575898"/>
    </source>
</evidence>
<reference evidence="8 9" key="1">
    <citation type="submission" date="2020-08" db="EMBL/GenBank/DDBJ databases">
        <title>Genomic Encyclopedia of Type Strains, Phase IV (KMG-IV): sequencing the most valuable type-strain genomes for metagenomic binning, comparative biology and taxonomic classification.</title>
        <authorList>
            <person name="Goeker M."/>
        </authorList>
    </citation>
    <scope>NUCLEOTIDE SEQUENCE [LARGE SCALE GENOMIC DNA]</scope>
    <source>
        <strain evidence="8 9">DSM 27165</strain>
    </source>
</reference>
<keyword evidence="6" id="KW-0408">Iron</keyword>
<evidence type="ECO:0000259" key="7">
    <source>
        <dbReference type="PROSITE" id="PS51471"/>
    </source>
</evidence>
<keyword evidence="9" id="KW-1185">Reference proteome</keyword>
<keyword evidence="3" id="KW-0847">Vitamin C</keyword>
<dbReference type="GO" id="GO:0005506">
    <property type="term" value="F:iron ion binding"/>
    <property type="evidence" value="ECO:0007669"/>
    <property type="project" value="InterPro"/>
</dbReference>
<evidence type="ECO:0000256" key="6">
    <source>
        <dbReference type="ARBA" id="ARBA00023004"/>
    </source>
</evidence>
<dbReference type="SMART" id="SM00702">
    <property type="entry name" value="P4Hc"/>
    <property type="match status" value="1"/>
</dbReference>
<dbReference type="Gene3D" id="2.60.120.620">
    <property type="entry name" value="q2cbj1_9rhob like domain"/>
    <property type="match status" value="1"/>
</dbReference>
<dbReference type="InterPro" id="IPR005123">
    <property type="entry name" value="Oxoglu/Fe-dep_dioxygenase_dom"/>
</dbReference>
<keyword evidence="5 8" id="KW-0560">Oxidoreductase</keyword>
<keyword evidence="4" id="KW-0223">Dioxygenase</keyword>
<dbReference type="InterPro" id="IPR006620">
    <property type="entry name" value="Pro_4_hyd_alph"/>
</dbReference>
<name>A0A840MVF1_9PROT</name>
<dbReference type="PANTHER" id="PTHR10869">
    <property type="entry name" value="PROLYL 4-HYDROXYLASE ALPHA SUBUNIT"/>
    <property type="match status" value="1"/>
</dbReference>
<sequence length="298" mass="33325">MPQLDTAWQAWLNENINRGCSPESMIQAMMGAGFDQASASTVVLQLLQPKQVGPVVQAPVVIQQAPAVVEQPKAVAKGNYHYDTMPIAPGNRIDVGDREVKVLMRCERPQVVVFGDVLSHEECDEIIRRSTHKLKRSTTVNPLTGKEDIIERRTSEGTFFNRCEDDFIAKLDRRIARLMNWPMENGEGFQILRYGIGGEYRPHFDYFPPNESGSAPHLANGGQRVSTLVMYLNDVEAGGETIFPDAGMSVAPQKGSAAYFRYFNDRGQVDPMTLHGGAPVLAGEKWIMTKWMRQHRYG</sequence>